<dbReference type="RefSeq" id="WP_245826774.1">
    <property type="nucleotide sequence ID" value="NZ_FUYS01000001.1"/>
</dbReference>
<dbReference type="GO" id="GO:0006644">
    <property type="term" value="P:phospholipid metabolic process"/>
    <property type="evidence" value="ECO:0007669"/>
    <property type="project" value="TreeGrafter"/>
</dbReference>
<dbReference type="InterPro" id="IPR030395">
    <property type="entry name" value="GP_PDE_dom"/>
</dbReference>
<dbReference type="PROSITE" id="PS51704">
    <property type="entry name" value="GP_PDE"/>
    <property type="match status" value="1"/>
</dbReference>
<dbReference type="PANTHER" id="PTHR46320:SF1">
    <property type="entry name" value="GLYCEROPHOSPHODIESTER PHOSPHODIESTERASE 1"/>
    <property type="match status" value="1"/>
</dbReference>
<dbReference type="Pfam" id="PF03009">
    <property type="entry name" value="GDPD"/>
    <property type="match status" value="1"/>
</dbReference>
<evidence type="ECO:0000313" key="2">
    <source>
        <dbReference type="EMBL" id="SKB28310.1"/>
    </source>
</evidence>
<dbReference type="GO" id="GO:0005886">
    <property type="term" value="C:plasma membrane"/>
    <property type="evidence" value="ECO:0007669"/>
    <property type="project" value="TreeGrafter"/>
</dbReference>
<dbReference type="EMBL" id="FUYS01000001">
    <property type="protein sequence ID" value="SKB28310.1"/>
    <property type="molecule type" value="Genomic_DNA"/>
</dbReference>
<feature type="domain" description="GP-PDE" evidence="1">
    <location>
        <begin position="62"/>
        <end position="305"/>
    </location>
</feature>
<sequence>MHLLNKIYLLPGLHMLLTGLGMITGCACGQKSDDERLRPHYLEFSTSAELHAFFAYRQDAAPIISGHRGTIEGGMPENSIAGMEYVLAHTPAIFEIDPRLTKDSMIVVLHDATLDRTTNGTGNVADYTWQELKKLRLKDREGRITPYRISTLAEMIQWARGKTVLNLDKKDVPLAMTADIIRRYHADAFVMVTVHNAEDAKFFYDDNPQRMFSAFVTTPAALLAYERVGIPTSQMIAYIGPEIKASNQALYRVLHSKGIRCMISAAPKYDKMETVEERAKAYRQIREDGATVLESDLPTEVAEALQN</sequence>
<dbReference type="SUPFAM" id="SSF51695">
    <property type="entry name" value="PLC-like phosphodiesterases"/>
    <property type="match status" value="1"/>
</dbReference>
<dbReference type="GO" id="GO:0070291">
    <property type="term" value="P:N-acylethanolamine metabolic process"/>
    <property type="evidence" value="ECO:0007669"/>
    <property type="project" value="TreeGrafter"/>
</dbReference>
<keyword evidence="3" id="KW-1185">Reference proteome</keyword>
<gene>
    <name evidence="2" type="ORF">SAMN05660226_00361</name>
</gene>
<accession>A0A1T5A018</accession>
<protein>
    <submittedName>
        <fullName evidence="2">Glycerophosphoryl diester phosphodiesterase</fullName>
    </submittedName>
</protein>
<evidence type="ECO:0000313" key="3">
    <source>
        <dbReference type="Proteomes" id="UP000190541"/>
    </source>
</evidence>
<dbReference type="PROSITE" id="PS51257">
    <property type="entry name" value="PROKAR_LIPOPROTEIN"/>
    <property type="match status" value="1"/>
</dbReference>
<dbReference type="CDD" id="cd08566">
    <property type="entry name" value="GDPD_AtGDE_like"/>
    <property type="match status" value="1"/>
</dbReference>
<dbReference type="Proteomes" id="UP000190541">
    <property type="component" value="Unassembled WGS sequence"/>
</dbReference>
<dbReference type="AlphaFoldDB" id="A0A1T5A018"/>
<evidence type="ECO:0000259" key="1">
    <source>
        <dbReference type="PROSITE" id="PS51704"/>
    </source>
</evidence>
<dbReference type="PANTHER" id="PTHR46320">
    <property type="entry name" value="GLYCEROPHOSPHODIESTER PHOSPHODIESTERASE 1"/>
    <property type="match status" value="1"/>
</dbReference>
<organism evidence="2 3">
    <name type="scientific">Parapedobacter luteus</name>
    <dbReference type="NCBI Taxonomy" id="623280"/>
    <lineage>
        <taxon>Bacteria</taxon>
        <taxon>Pseudomonadati</taxon>
        <taxon>Bacteroidota</taxon>
        <taxon>Sphingobacteriia</taxon>
        <taxon>Sphingobacteriales</taxon>
        <taxon>Sphingobacteriaceae</taxon>
        <taxon>Parapedobacter</taxon>
    </lineage>
</organism>
<dbReference type="GO" id="GO:0008889">
    <property type="term" value="F:glycerophosphodiester phosphodiesterase activity"/>
    <property type="evidence" value="ECO:0007669"/>
    <property type="project" value="TreeGrafter"/>
</dbReference>
<name>A0A1T5A018_9SPHI</name>
<dbReference type="InterPro" id="IPR017946">
    <property type="entry name" value="PLC-like_Pdiesterase_TIM-brl"/>
</dbReference>
<dbReference type="STRING" id="623280.SAMN05660226_00361"/>
<dbReference type="GO" id="GO:0006580">
    <property type="term" value="P:ethanolamine metabolic process"/>
    <property type="evidence" value="ECO:0007669"/>
    <property type="project" value="TreeGrafter"/>
</dbReference>
<dbReference type="Gene3D" id="3.20.20.190">
    <property type="entry name" value="Phosphatidylinositol (PI) phosphodiesterase"/>
    <property type="match status" value="1"/>
</dbReference>
<proteinExistence type="predicted"/>
<reference evidence="2 3" key="1">
    <citation type="submission" date="2017-02" db="EMBL/GenBank/DDBJ databases">
        <authorList>
            <person name="Peterson S.W."/>
        </authorList>
    </citation>
    <scope>NUCLEOTIDE SEQUENCE [LARGE SCALE GENOMIC DNA]</scope>
    <source>
        <strain evidence="2 3">DSM 22899</strain>
    </source>
</reference>